<proteinExistence type="predicted"/>
<name>A0A197K609_9FUNG</name>
<keyword evidence="1" id="KW-0812">Transmembrane</keyword>
<dbReference type="Pfam" id="PF16944">
    <property type="entry name" value="KCH"/>
    <property type="match status" value="1"/>
</dbReference>
<dbReference type="GO" id="GO:0015079">
    <property type="term" value="F:potassium ion transmembrane transporter activity"/>
    <property type="evidence" value="ECO:0007669"/>
    <property type="project" value="InterPro"/>
</dbReference>
<evidence type="ECO:0000313" key="2">
    <source>
        <dbReference type="EMBL" id="OAQ32136.1"/>
    </source>
</evidence>
<reference evidence="2 3" key="1">
    <citation type="submission" date="2016-05" db="EMBL/GenBank/DDBJ databases">
        <title>Genome sequencing reveals origins of a unique bacterial endosymbiosis in the earliest lineages of terrestrial Fungi.</title>
        <authorList>
            <consortium name="DOE Joint Genome Institute"/>
            <person name="Uehling J."/>
            <person name="Gryganskyi A."/>
            <person name="Hameed K."/>
            <person name="Tschaplinski T."/>
            <person name="Misztal P."/>
            <person name="Wu S."/>
            <person name="Desiro A."/>
            <person name="Vande Pol N."/>
            <person name="Du Z.-Y."/>
            <person name="Zienkiewicz A."/>
            <person name="Zienkiewicz K."/>
            <person name="Morin E."/>
            <person name="Tisserant E."/>
            <person name="Splivallo R."/>
            <person name="Hainaut M."/>
            <person name="Henrissat B."/>
            <person name="Ohm R."/>
            <person name="Kuo A."/>
            <person name="Yan J."/>
            <person name="Lipzen A."/>
            <person name="Nolan M."/>
            <person name="Labutti K."/>
            <person name="Barry K."/>
            <person name="Goldstein A."/>
            <person name="Labbe J."/>
            <person name="Schadt C."/>
            <person name="Tuskan G."/>
            <person name="Grigoriev I."/>
            <person name="Martin F."/>
            <person name="Vilgalys R."/>
            <person name="Bonito G."/>
        </authorList>
    </citation>
    <scope>NUCLEOTIDE SEQUENCE [LARGE SCALE GENOMIC DNA]</scope>
    <source>
        <strain evidence="2 3">AG-77</strain>
    </source>
</reference>
<dbReference type="InterPro" id="IPR031606">
    <property type="entry name" value="Kch1/2"/>
</dbReference>
<accession>A0A197K609</accession>
<dbReference type="STRING" id="1314771.A0A197K609"/>
<gene>
    <name evidence="2" type="ORF">K457DRAFT_70861</name>
</gene>
<evidence type="ECO:0000313" key="3">
    <source>
        <dbReference type="Proteomes" id="UP000078512"/>
    </source>
</evidence>
<feature type="transmembrane region" description="Helical" evidence="1">
    <location>
        <begin position="77"/>
        <end position="95"/>
    </location>
</feature>
<feature type="transmembrane region" description="Helical" evidence="1">
    <location>
        <begin position="204"/>
        <end position="231"/>
    </location>
</feature>
<evidence type="ECO:0000256" key="1">
    <source>
        <dbReference type="SAM" id="Phobius"/>
    </source>
</evidence>
<dbReference type="AlphaFoldDB" id="A0A197K609"/>
<dbReference type="PANTHER" id="PTHR36424">
    <property type="entry name" value="PHEROMONE-REGULATED MEMBRANE PROTEIN 6"/>
    <property type="match status" value="1"/>
</dbReference>
<organism evidence="2 3">
    <name type="scientific">Linnemannia elongata AG-77</name>
    <dbReference type="NCBI Taxonomy" id="1314771"/>
    <lineage>
        <taxon>Eukaryota</taxon>
        <taxon>Fungi</taxon>
        <taxon>Fungi incertae sedis</taxon>
        <taxon>Mucoromycota</taxon>
        <taxon>Mortierellomycotina</taxon>
        <taxon>Mortierellomycetes</taxon>
        <taxon>Mortierellales</taxon>
        <taxon>Mortierellaceae</taxon>
        <taxon>Linnemannia</taxon>
    </lineage>
</organism>
<dbReference type="OrthoDB" id="2128042at2759"/>
<keyword evidence="1" id="KW-0472">Membrane</keyword>
<sequence length="259" mass="29890">MPPPKWKTEIVPSHKFEFINIADFHSNSPWTRIRYMWVWIMFFKAILVLCGDVWTCTILIISGAWTSEIKPAIEVSIARWIFAGCILLSFLLLATDFRKANKVMKSEDISYAVSNTIVSGFLCLQKFDYFCFIEKIRNSSKLHDKLSFFVFFQLKGWKHLVVQAPRAVINIMTLVAFMKALGFDFNHLDEVSQILPSLKLADKFTFCVMVFTSLMFILSGLATLVAIILWIPLVAKVQGNLKEYVCHKMDKRIDNIIKK</sequence>
<feature type="non-terminal residue" evidence="2">
    <location>
        <position position="259"/>
    </location>
</feature>
<protein>
    <submittedName>
        <fullName evidence="2">Uncharacterized protein</fullName>
    </submittedName>
</protein>
<keyword evidence="1" id="KW-1133">Transmembrane helix</keyword>
<dbReference type="Proteomes" id="UP000078512">
    <property type="component" value="Unassembled WGS sequence"/>
</dbReference>
<dbReference type="GO" id="GO:0005886">
    <property type="term" value="C:plasma membrane"/>
    <property type="evidence" value="ECO:0007669"/>
    <property type="project" value="InterPro"/>
</dbReference>
<dbReference type="PANTHER" id="PTHR36424:SF1">
    <property type="entry name" value="LOW AFFINITY K(+) TRANSPORTER 1-RELATED"/>
    <property type="match status" value="1"/>
</dbReference>
<keyword evidence="3" id="KW-1185">Reference proteome</keyword>
<feature type="transmembrane region" description="Helical" evidence="1">
    <location>
        <begin position="37"/>
        <end position="65"/>
    </location>
</feature>
<dbReference type="EMBL" id="KV442026">
    <property type="protein sequence ID" value="OAQ32136.1"/>
    <property type="molecule type" value="Genomic_DNA"/>
</dbReference>